<reference evidence="1" key="1">
    <citation type="submission" date="2018-02" db="EMBL/GenBank/DDBJ databases">
        <title>Rhizophora mucronata_Transcriptome.</title>
        <authorList>
            <person name="Meera S.P."/>
            <person name="Sreeshan A."/>
            <person name="Augustine A."/>
        </authorList>
    </citation>
    <scope>NUCLEOTIDE SEQUENCE</scope>
    <source>
        <tissue evidence="1">Leaf</tissue>
    </source>
</reference>
<organism evidence="1">
    <name type="scientific">Rhizophora mucronata</name>
    <name type="common">Asiatic mangrove</name>
    <dbReference type="NCBI Taxonomy" id="61149"/>
    <lineage>
        <taxon>Eukaryota</taxon>
        <taxon>Viridiplantae</taxon>
        <taxon>Streptophyta</taxon>
        <taxon>Embryophyta</taxon>
        <taxon>Tracheophyta</taxon>
        <taxon>Spermatophyta</taxon>
        <taxon>Magnoliopsida</taxon>
        <taxon>eudicotyledons</taxon>
        <taxon>Gunneridae</taxon>
        <taxon>Pentapetalae</taxon>
        <taxon>rosids</taxon>
        <taxon>fabids</taxon>
        <taxon>Malpighiales</taxon>
        <taxon>Rhizophoraceae</taxon>
        <taxon>Rhizophora</taxon>
    </lineage>
</organism>
<dbReference type="AlphaFoldDB" id="A0A2P2IJA4"/>
<name>A0A2P2IJA4_RHIMU</name>
<evidence type="ECO:0000313" key="1">
    <source>
        <dbReference type="EMBL" id="MBW81312.1"/>
    </source>
</evidence>
<protein>
    <submittedName>
        <fullName evidence="1">Uncharacterized protein</fullName>
    </submittedName>
</protein>
<accession>A0A2P2IJA4</accession>
<dbReference type="EMBL" id="GGEC01000829">
    <property type="protein sequence ID" value="MBW81312.1"/>
    <property type="molecule type" value="Transcribed_RNA"/>
</dbReference>
<proteinExistence type="predicted"/>
<sequence>MRNKVKSDLVCSRKRSQILQVVLS</sequence>